<feature type="transmembrane region" description="Helical" evidence="1">
    <location>
        <begin position="6"/>
        <end position="24"/>
    </location>
</feature>
<dbReference type="Proteomes" id="UP000799536">
    <property type="component" value="Unassembled WGS sequence"/>
</dbReference>
<keyword evidence="3" id="KW-1185">Reference proteome</keyword>
<evidence type="ECO:0000256" key="1">
    <source>
        <dbReference type="SAM" id="Phobius"/>
    </source>
</evidence>
<evidence type="ECO:0000313" key="2">
    <source>
        <dbReference type="EMBL" id="KAF2202842.1"/>
    </source>
</evidence>
<gene>
    <name evidence="2" type="ORF">GQ43DRAFT_297125</name>
</gene>
<keyword evidence="1" id="KW-0472">Membrane</keyword>
<evidence type="ECO:0000313" key="3">
    <source>
        <dbReference type="Proteomes" id="UP000799536"/>
    </source>
</evidence>
<name>A0A9P4JT95_9PLEO</name>
<organism evidence="2 3">
    <name type="scientific">Delitschia confertaspora ATCC 74209</name>
    <dbReference type="NCBI Taxonomy" id="1513339"/>
    <lineage>
        <taxon>Eukaryota</taxon>
        <taxon>Fungi</taxon>
        <taxon>Dikarya</taxon>
        <taxon>Ascomycota</taxon>
        <taxon>Pezizomycotina</taxon>
        <taxon>Dothideomycetes</taxon>
        <taxon>Pleosporomycetidae</taxon>
        <taxon>Pleosporales</taxon>
        <taxon>Delitschiaceae</taxon>
        <taxon>Delitschia</taxon>
    </lineage>
</organism>
<proteinExistence type="predicted"/>
<protein>
    <submittedName>
        <fullName evidence="2">Uncharacterized protein</fullName>
    </submittedName>
</protein>
<comment type="caution">
    <text evidence="2">The sequence shown here is derived from an EMBL/GenBank/DDBJ whole genome shotgun (WGS) entry which is preliminary data.</text>
</comment>
<dbReference type="AlphaFoldDB" id="A0A9P4JT95"/>
<sequence length="100" mass="11588">MPLSPTYSLLWFFFLSVSLCFAFFSPPAPYLTLRVLGMDRPQAVHINQLLLCYTQLSNFNKNTAMSPFNYFDTKLLPMCEYLNPPFLPPSIQRRTTTQVL</sequence>
<keyword evidence="1" id="KW-0812">Transmembrane</keyword>
<accession>A0A9P4JT95</accession>
<keyword evidence="1" id="KW-1133">Transmembrane helix</keyword>
<dbReference type="EMBL" id="ML993922">
    <property type="protein sequence ID" value="KAF2202842.1"/>
    <property type="molecule type" value="Genomic_DNA"/>
</dbReference>
<reference evidence="2" key="1">
    <citation type="journal article" date="2020" name="Stud. Mycol.">
        <title>101 Dothideomycetes genomes: a test case for predicting lifestyles and emergence of pathogens.</title>
        <authorList>
            <person name="Haridas S."/>
            <person name="Albert R."/>
            <person name="Binder M."/>
            <person name="Bloem J."/>
            <person name="Labutti K."/>
            <person name="Salamov A."/>
            <person name="Andreopoulos B."/>
            <person name="Baker S."/>
            <person name="Barry K."/>
            <person name="Bills G."/>
            <person name="Bluhm B."/>
            <person name="Cannon C."/>
            <person name="Castanera R."/>
            <person name="Culley D."/>
            <person name="Daum C."/>
            <person name="Ezra D."/>
            <person name="Gonzalez J."/>
            <person name="Henrissat B."/>
            <person name="Kuo A."/>
            <person name="Liang C."/>
            <person name="Lipzen A."/>
            <person name="Lutzoni F."/>
            <person name="Magnuson J."/>
            <person name="Mondo S."/>
            <person name="Nolan M."/>
            <person name="Ohm R."/>
            <person name="Pangilinan J."/>
            <person name="Park H.-J."/>
            <person name="Ramirez L."/>
            <person name="Alfaro M."/>
            <person name="Sun H."/>
            <person name="Tritt A."/>
            <person name="Yoshinaga Y."/>
            <person name="Zwiers L.-H."/>
            <person name="Turgeon B."/>
            <person name="Goodwin S."/>
            <person name="Spatafora J."/>
            <person name="Crous P."/>
            <person name="Grigoriev I."/>
        </authorList>
    </citation>
    <scope>NUCLEOTIDE SEQUENCE</scope>
    <source>
        <strain evidence="2">ATCC 74209</strain>
    </source>
</reference>